<evidence type="ECO:0000256" key="1">
    <source>
        <dbReference type="ARBA" id="ARBA00009964"/>
    </source>
</evidence>
<dbReference type="NCBIfam" id="NF047595">
    <property type="entry name" value="IS66_ISRel24_TnpA"/>
    <property type="match status" value="1"/>
</dbReference>
<proteinExistence type="inferred from homology"/>
<accession>A0A401J4P3</accession>
<dbReference type="PANTHER" id="PTHR37936:SF3">
    <property type="entry name" value="TRANSPOSASE INSC FOR INSERTION ELEMENT IS2A-RELATED"/>
    <property type="match status" value="1"/>
</dbReference>
<dbReference type="InterPro" id="IPR010921">
    <property type="entry name" value="Trp_repressor/repl_initiator"/>
</dbReference>
<dbReference type="SUPFAM" id="SSF48295">
    <property type="entry name" value="TrpR-like"/>
    <property type="match status" value="1"/>
</dbReference>
<sequence length="115" mass="12451">MGHITVMTGPERRRRWSDEERLQILAEAFAPGSSVSAVARRHDISTARIYTWRSKLRQPPALTEFAEAVVDDGTQQGWQQAGMPVIIVDLGGKGRVSISASAPAALVSAALKALR</sequence>
<gene>
    <name evidence="2" type="ORF">MBESOW_P2801</name>
</gene>
<protein>
    <submittedName>
        <fullName evidence="2">Transposase</fullName>
    </submittedName>
</protein>
<dbReference type="GO" id="GO:0004803">
    <property type="term" value="F:transposase activity"/>
    <property type="evidence" value="ECO:0007669"/>
    <property type="project" value="InterPro"/>
</dbReference>
<dbReference type="PANTHER" id="PTHR37936">
    <property type="entry name" value="TRANSPOSASE INSC FOR INSERTION ELEMENT IS2A-RELATED"/>
    <property type="match status" value="1"/>
</dbReference>
<dbReference type="Pfam" id="PF01527">
    <property type="entry name" value="HTH_Tnp_1"/>
    <property type="match status" value="1"/>
</dbReference>
<dbReference type="InterPro" id="IPR002514">
    <property type="entry name" value="Transposase_8"/>
</dbReference>
<organism evidence="2 3">
    <name type="scientific">Sphingobium xenophagum</name>
    <dbReference type="NCBI Taxonomy" id="121428"/>
    <lineage>
        <taxon>Bacteria</taxon>
        <taxon>Pseudomonadati</taxon>
        <taxon>Pseudomonadota</taxon>
        <taxon>Alphaproteobacteria</taxon>
        <taxon>Sphingomonadales</taxon>
        <taxon>Sphingomonadaceae</taxon>
        <taxon>Sphingobium</taxon>
    </lineage>
</organism>
<evidence type="ECO:0000313" key="2">
    <source>
        <dbReference type="EMBL" id="GBH31544.1"/>
    </source>
</evidence>
<keyword evidence="3" id="KW-1185">Reference proteome</keyword>
<dbReference type="EMBL" id="BBQY01000018">
    <property type="protein sequence ID" value="GBH31544.1"/>
    <property type="molecule type" value="Genomic_DNA"/>
</dbReference>
<name>A0A401J4P3_SPHXE</name>
<dbReference type="Proteomes" id="UP000290975">
    <property type="component" value="Unassembled WGS sequence"/>
</dbReference>
<dbReference type="InterPro" id="IPR036388">
    <property type="entry name" value="WH-like_DNA-bd_sf"/>
</dbReference>
<dbReference type="GO" id="GO:0006313">
    <property type="term" value="P:DNA transposition"/>
    <property type="evidence" value="ECO:0007669"/>
    <property type="project" value="InterPro"/>
</dbReference>
<dbReference type="RefSeq" id="WP_130753323.1">
    <property type="nucleotide sequence ID" value="NZ_BBQY01000018.1"/>
</dbReference>
<dbReference type="AlphaFoldDB" id="A0A401J4P3"/>
<evidence type="ECO:0000313" key="3">
    <source>
        <dbReference type="Proteomes" id="UP000290975"/>
    </source>
</evidence>
<comment type="similarity">
    <text evidence="1">Belongs to the transposase 8 family.</text>
</comment>
<dbReference type="Gene3D" id="1.10.10.10">
    <property type="entry name" value="Winged helix-like DNA-binding domain superfamily/Winged helix DNA-binding domain"/>
    <property type="match status" value="1"/>
</dbReference>
<comment type="caution">
    <text evidence="2">The sequence shown here is derived from an EMBL/GenBank/DDBJ whole genome shotgun (WGS) entry which is preliminary data.</text>
</comment>
<reference evidence="2 3" key="1">
    <citation type="submission" date="2014-12" db="EMBL/GenBank/DDBJ databases">
        <title>Whole genome sequencing of Sphingobium xenophagum OW59.</title>
        <authorList>
            <person name="Ohta Y."/>
            <person name="Nishi S."/>
            <person name="Hatada Y."/>
        </authorList>
    </citation>
    <scope>NUCLEOTIDE SEQUENCE [LARGE SCALE GENOMIC DNA]</scope>
    <source>
        <strain evidence="2 3">OW59</strain>
    </source>
</reference>
<dbReference type="GO" id="GO:0043565">
    <property type="term" value="F:sequence-specific DNA binding"/>
    <property type="evidence" value="ECO:0007669"/>
    <property type="project" value="InterPro"/>
</dbReference>